<proteinExistence type="predicted"/>
<organism evidence="2 3">
    <name type="scientific">Araneus ventricosus</name>
    <name type="common">Orbweaver spider</name>
    <name type="synonym">Epeira ventricosa</name>
    <dbReference type="NCBI Taxonomy" id="182803"/>
    <lineage>
        <taxon>Eukaryota</taxon>
        <taxon>Metazoa</taxon>
        <taxon>Ecdysozoa</taxon>
        <taxon>Arthropoda</taxon>
        <taxon>Chelicerata</taxon>
        <taxon>Arachnida</taxon>
        <taxon>Araneae</taxon>
        <taxon>Araneomorphae</taxon>
        <taxon>Entelegynae</taxon>
        <taxon>Araneoidea</taxon>
        <taxon>Araneidae</taxon>
        <taxon>Araneus</taxon>
    </lineage>
</organism>
<dbReference type="Proteomes" id="UP000499080">
    <property type="component" value="Unassembled WGS sequence"/>
</dbReference>
<sequence length="136" mass="15611">MRRSSVLQGVRQDLLPEMGPKNHTPIAVPTREARTRLLIQRLIIREQAVPSGGTDRGEMGANLTERMPDLKSTPRIHSKFIGISLLKYHGLIHHPWLNPDQRLKRNVHEHANADRNDRLDVSPNWRVGEKLVWLEG</sequence>
<accession>A0A4Y2NJU4</accession>
<evidence type="ECO:0000256" key="1">
    <source>
        <dbReference type="SAM" id="MobiDB-lite"/>
    </source>
</evidence>
<dbReference type="AlphaFoldDB" id="A0A4Y2NJU4"/>
<keyword evidence="3" id="KW-1185">Reference proteome</keyword>
<evidence type="ECO:0000313" key="3">
    <source>
        <dbReference type="Proteomes" id="UP000499080"/>
    </source>
</evidence>
<comment type="caution">
    <text evidence="2">The sequence shown here is derived from an EMBL/GenBank/DDBJ whole genome shotgun (WGS) entry which is preliminary data.</text>
</comment>
<gene>
    <name evidence="2" type="ORF">AVEN_15522_1</name>
</gene>
<evidence type="ECO:0000313" key="2">
    <source>
        <dbReference type="EMBL" id="GBN39182.1"/>
    </source>
</evidence>
<name>A0A4Y2NJU4_ARAVE</name>
<reference evidence="2 3" key="1">
    <citation type="journal article" date="2019" name="Sci. Rep.">
        <title>Orb-weaving spider Araneus ventricosus genome elucidates the spidroin gene catalogue.</title>
        <authorList>
            <person name="Kono N."/>
            <person name="Nakamura H."/>
            <person name="Ohtoshi R."/>
            <person name="Moran D.A.P."/>
            <person name="Shinohara A."/>
            <person name="Yoshida Y."/>
            <person name="Fujiwara M."/>
            <person name="Mori M."/>
            <person name="Tomita M."/>
            <person name="Arakawa K."/>
        </authorList>
    </citation>
    <scope>NUCLEOTIDE SEQUENCE [LARGE SCALE GENOMIC DNA]</scope>
</reference>
<protein>
    <submittedName>
        <fullName evidence="2">Uncharacterized protein</fullName>
    </submittedName>
</protein>
<dbReference type="EMBL" id="BGPR01009305">
    <property type="protein sequence ID" value="GBN39182.1"/>
    <property type="molecule type" value="Genomic_DNA"/>
</dbReference>
<feature type="region of interest" description="Disordered" evidence="1">
    <location>
        <begin position="1"/>
        <end position="26"/>
    </location>
</feature>